<organism evidence="1 2">
    <name type="scientific">Vibrio algarum</name>
    <dbReference type="NCBI Taxonomy" id="3020714"/>
    <lineage>
        <taxon>Bacteria</taxon>
        <taxon>Pseudomonadati</taxon>
        <taxon>Pseudomonadota</taxon>
        <taxon>Gammaproteobacteria</taxon>
        <taxon>Vibrionales</taxon>
        <taxon>Vibrionaceae</taxon>
        <taxon>Vibrio</taxon>
    </lineage>
</organism>
<reference evidence="1 2" key="1">
    <citation type="submission" date="2023-01" db="EMBL/GenBank/DDBJ databases">
        <title>Vibrio sp. KJ40-1 sp.nov, isolated from marine algae.</title>
        <authorList>
            <person name="Butt M."/>
            <person name="Kim J.M.J."/>
            <person name="Jeon C.O.C."/>
        </authorList>
    </citation>
    <scope>NUCLEOTIDE SEQUENCE [LARGE SCALE GENOMIC DNA]</scope>
    <source>
        <strain evidence="1 2">KJ40-1</strain>
    </source>
</reference>
<dbReference type="RefSeq" id="WP_272138469.1">
    <property type="nucleotide sequence ID" value="NZ_JAQLOI010000003.1"/>
</dbReference>
<evidence type="ECO:0000313" key="1">
    <source>
        <dbReference type="EMBL" id="MDB1125084.1"/>
    </source>
</evidence>
<sequence length="70" mass="7652">MKFEISRLNTSIGIFKLSGEFSDSSDIIMVNYSSAEFMGSDGWVAINIDSQAGLLLLNKIPTDVIKHLTA</sequence>
<keyword evidence="2" id="KW-1185">Reference proteome</keyword>
<dbReference type="Proteomes" id="UP001210678">
    <property type="component" value="Unassembled WGS sequence"/>
</dbReference>
<evidence type="ECO:0000313" key="2">
    <source>
        <dbReference type="Proteomes" id="UP001210678"/>
    </source>
</evidence>
<name>A0ABT4YVP6_9VIBR</name>
<accession>A0ABT4YVP6</accession>
<protein>
    <submittedName>
        <fullName evidence="1">Uncharacterized protein</fullName>
    </submittedName>
</protein>
<gene>
    <name evidence="1" type="ORF">PGX00_16125</name>
</gene>
<comment type="caution">
    <text evidence="1">The sequence shown here is derived from an EMBL/GenBank/DDBJ whole genome shotgun (WGS) entry which is preliminary data.</text>
</comment>
<proteinExistence type="predicted"/>
<dbReference type="EMBL" id="JAQLOI010000003">
    <property type="protein sequence ID" value="MDB1125084.1"/>
    <property type="molecule type" value="Genomic_DNA"/>
</dbReference>